<dbReference type="InterPro" id="IPR001054">
    <property type="entry name" value="A/G_cyclase"/>
</dbReference>
<dbReference type="PROSITE" id="PS50125">
    <property type="entry name" value="GUANYLATE_CYCLASE_2"/>
    <property type="match status" value="2"/>
</dbReference>
<evidence type="ECO:0000256" key="7">
    <source>
        <dbReference type="SAM" id="MobiDB-lite"/>
    </source>
</evidence>
<dbReference type="SMART" id="SM00044">
    <property type="entry name" value="CYCc"/>
    <property type="match status" value="2"/>
</dbReference>
<keyword evidence="5 8" id="KW-0472">Membrane</keyword>
<evidence type="ECO:0000256" key="2">
    <source>
        <dbReference type="ARBA" id="ARBA00022692"/>
    </source>
</evidence>
<comment type="caution">
    <text evidence="10">The sequence shown here is derived from an EMBL/GenBank/DDBJ whole genome shotgun (WGS) entry which is preliminary data.</text>
</comment>
<gene>
    <name evidence="10" type="ORF">PCOR1329_LOCUS64800</name>
</gene>
<dbReference type="Pfam" id="PF00211">
    <property type="entry name" value="Guanylate_cyc"/>
    <property type="match status" value="2"/>
</dbReference>
<evidence type="ECO:0000256" key="5">
    <source>
        <dbReference type="ARBA" id="ARBA00023136"/>
    </source>
</evidence>
<feature type="transmembrane region" description="Helical" evidence="8">
    <location>
        <begin position="785"/>
        <end position="805"/>
    </location>
</feature>
<dbReference type="EMBL" id="CAUYUJ010018281">
    <property type="protein sequence ID" value="CAK0882219.1"/>
    <property type="molecule type" value="Genomic_DNA"/>
</dbReference>
<accession>A0ABN9W7P8</accession>
<evidence type="ECO:0000313" key="10">
    <source>
        <dbReference type="EMBL" id="CAK0882219.1"/>
    </source>
</evidence>
<feature type="transmembrane region" description="Helical" evidence="8">
    <location>
        <begin position="754"/>
        <end position="773"/>
    </location>
</feature>
<dbReference type="CDD" id="cd07302">
    <property type="entry name" value="CHD"/>
    <property type="match status" value="2"/>
</dbReference>
<keyword evidence="6" id="KW-0456">Lyase</keyword>
<dbReference type="Gene3D" id="3.30.70.1230">
    <property type="entry name" value="Nucleotide cyclase"/>
    <property type="match status" value="2"/>
</dbReference>
<dbReference type="SUPFAM" id="SSF55073">
    <property type="entry name" value="Nucleotide cyclase"/>
    <property type="match status" value="2"/>
</dbReference>
<evidence type="ECO:0000256" key="1">
    <source>
        <dbReference type="ARBA" id="ARBA00004370"/>
    </source>
</evidence>
<evidence type="ECO:0000256" key="8">
    <source>
        <dbReference type="SAM" id="Phobius"/>
    </source>
</evidence>
<dbReference type="InterPro" id="IPR029787">
    <property type="entry name" value="Nucleotide_cyclase"/>
</dbReference>
<feature type="region of interest" description="Disordered" evidence="7">
    <location>
        <begin position="1"/>
        <end position="22"/>
    </location>
</feature>
<keyword evidence="2 8" id="KW-0812">Transmembrane</keyword>
<dbReference type="InterPro" id="IPR050401">
    <property type="entry name" value="Cyclic_nucleotide_synthase"/>
</dbReference>
<reference evidence="10" key="1">
    <citation type="submission" date="2023-10" db="EMBL/GenBank/DDBJ databases">
        <authorList>
            <person name="Chen Y."/>
            <person name="Shah S."/>
            <person name="Dougan E. K."/>
            <person name="Thang M."/>
            <person name="Chan C."/>
        </authorList>
    </citation>
    <scope>NUCLEOTIDE SEQUENCE [LARGE SCALE GENOMIC DNA]</scope>
</reference>
<feature type="transmembrane region" description="Helical" evidence="8">
    <location>
        <begin position="720"/>
        <end position="742"/>
    </location>
</feature>
<evidence type="ECO:0000256" key="6">
    <source>
        <dbReference type="ARBA" id="ARBA00023239"/>
    </source>
</evidence>
<sequence length="1184" mass="130688">MAPSPAPMVSLQSPGSRDQETLDISPRAATTNSSNPVQMQTRVTISFDAAGQGVTDRSNFTEYGQTHVAVDTRLDDVHELQVVRHRGIGSTFAHFADNRVDHATESKFARSKNCRLRGAFQRVSCLMFAGAALLAIWACYRREWLRSGIYACAVMPPYGLCVFQALRNRKRNETLSRSRLENVVLAAFGLQGLAIIAAEWLRPRVDYGMLMMHIGFVQNFTPFPELTLHAVTSLSCLLPFAFATYVRYRDPTLLRYGLEGSAGEDDRCGDKSRSAEAEMIRDLLMVTFILLSQVISTSMRDLSMRKDFLVTEQLQSQKKLLKLEEKRCTDLLRSLLPRQIIASALMNDPVVPELFQDVTVVFIEICGFHRLCAQLSPETVVEVLNVIYHEFDRLSDLLDVYKVETVGEVYMAVVGCPEIIINHADVAAHFALAAQESMPHMRDRLRCIAGLGPVSADAAKLALEAALPEQLAADLALPATLPAPSPQPCITGDVGSGLLVRIGLNSGKIRAGVVGLAAPRYKLVGDTVNTASRMESTCVPGRIQLSPTTQERLTDGLFVIEPRGEVPVKGKGTMVTSFLNGYIGGSHWPREVHLIHSNFGRRGSLDGGMSMPGMSRGPSLLSWIDEGSHEITHAAEEALDIKKWPSLAQRHASFVQWHAIWRHLAPDDDADTTKQKPMNNMSIDQLLLLASEGQKQPKRLALLIEDLPRYLADSLPARMYGARVLTIGWLLFMTAISVFDIFMQEESRQTLETMLVRSVCNHMVGLLYLLFIASGDHEELWLQGWTIVMLLIQGGSVLFGSSLAFKSEPTLVALYGVWVLFYSVCTILQRLAISVIAVASFMVLELARCDDTERFQGVFEKFVGNVVFLIAFFVFMACSVRLKEFLGHVANYDHCFIDKQLEKMDGARSARSQLLASLLPEHVAEKVLEGVSPIAEPCEQVTMLFTDIKGFTAYAADLAPQDLVDLLNSMYSAFDEIIVSWELYKVDVIGDAYFVTAGCPPSESLEDRVEPEECAMRAVEVGLAMLRTLPTLPWGSAGTQLDMRVGLHTGSVVAGVVGKKGPRYHLFGAAVGYANQMESTGQPGRVHISDDTCELLRAGGYSYEFEEAWVEVEGLQEKARTWHVNRSKDNAAQKIQTGLLRQRAKRRGCPDPLAPTSPPLGSPRRTRASRAFSVGHRGATLSAL</sequence>
<feature type="domain" description="Guanylate cyclase" evidence="9">
    <location>
        <begin position="359"/>
        <end position="535"/>
    </location>
</feature>
<feature type="transmembrane region" description="Helical" evidence="8">
    <location>
        <begin position="183"/>
        <end position="201"/>
    </location>
</feature>
<dbReference type="PANTHER" id="PTHR11920:SF335">
    <property type="entry name" value="GUANYLATE CYCLASE"/>
    <property type="match status" value="1"/>
</dbReference>
<feature type="domain" description="Guanylate cyclase" evidence="9">
    <location>
        <begin position="942"/>
        <end position="1078"/>
    </location>
</feature>
<keyword evidence="3" id="KW-0547">Nucleotide-binding</keyword>
<dbReference type="PANTHER" id="PTHR11920">
    <property type="entry name" value="GUANYLYL CYCLASE"/>
    <property type="match status" value="1"/>
</dbReference>
<dbReference type="Proteomes" id="UP001189429">
    <property type="component" value="Unassembled WGS sequence"/>
</dbReference>
<evidence type="ECO:0000259" key="9">
    <source>
        <dbReference type="PROSITE" id="PS50125"/>
    </source>
</evidence>
<feature type="transmembrane region" description="Helical" evidence="8">
    <location>
        <begin position="119"/>
        <end position="138"/>
    </location>
</feature>
<name>A0ABN9W7P8_9DINO</name>
<organism evidence="10 11">
    <name type="scientific">Prorocentrum cordatum</name>
    <dbReference type="NCBI Taxonomy" id="2364126"/>
    <lineage>
        <taxon>Eukaryota</taxon>
        <taxon>Sar</taxon>
        <taxon>Alveolata</taxon>
        <taxon>Dinophyceae</taxon>
        <taxon>Prorocentrales</taxon>
        <taxon>Prorocentraceae</taxon>
        <taxon>Prorocentrum</taxon>
    </lineage>
</organism>
<feature type="compositionally biased region" description="Pro residues" evidence="7">
    <location>
        <begin position="1152"/>
        <end position="1161"/>
    </location>
</feature>
<feature type="transmembrane region" description="Helical" evidence="8">
    <location>
        <begin position="862"/>
        <end position="882"/>
    </location>
</feature>
<evidence type="ECO:0000256" key="3">
    <source>
        <dbReference type="ARBA" id="ARBA00022741"/>
    </source>
</evidence>
<protein>
    <recommendedName>
        <fullName evidence="9">Guanylate cyclase domain-containing protein</fullName>
    </recommendedName>
</protein>
<keyword evidence="11" id="KW-1185">Reference proteome</keyword>
<feature type="region of interest" description="Disordered" evidence="7">
    <location>
        <begin position="1139"/>
        <end position="1184"/>
    </location>
</feature>
<proteinExistence type="predicted"/>
<keyword evidence="4 8" id="KW-1133">Transmembrane helix</keyword>
<feature type="transmembrane region" description="Helical" evidence="8">
    <location>
        <begin position="817"/>
        <end position="842"/>
    </location>
</feature>
<feature type="transmembrane region" description="Helical" evidence="8">
    <location>
        <begin position="144"/>
        <end position="163"/>
    </location>
</feature>
<evidence type="ECO:0000256" key="4">
    <source>
        <dbReference type="ARBA" id="ARBA00022989"/>
    </source>
</evidence>
<comment type="subcellular location">
    <subcellularLocation>
        <location evidence="1">Membrane</location>
    </subcellularLocation>
</comment>
<evidence type="ECO:0000313" key="11">
    <source>
        <dbReference type="Proteomes" id="UP001189429"/>
    </source>
</evidence>